<accession>A0A1T4VHD9</accession>
<dbReference type="AlphaFoldDB" id="A0A1T4VHD9"/>
<evidence type="ECO:0000259" key="1">
    <source>
        <dbReference type="Pfam" id="PF13476"/>
    </source>
</evidence>
<dbReference type="Pfam" id="PF13476">
    <property type="entry name" value="AAA_23"/>
    <property type="match status" value="1"/>
</dbReference>
<dbReference type="InterPro" id="IPR027417">
    <property type="entry name" value="P-loop_NTPase"/>
</dbReference>
<dbReference type="Proteomes" id="UP000242432">
    <property type="component" value="Unassembled WGS sequence"/>
</dbReference>
<evidence type="ECO:0000313" key="3">
    <source>
        <dbReference type="Proteomes" id="UP000242432"/>
    </source>
</evidence>
<evidence type="ECO:0000313" key="2">
    <source>
        <dbReference type="EMBL" id="SKA64355.1"/>
    </source>
</evidence>
<dbReference type="RefSeq" id="WP_078928955.1">
    <property type="nucleotide sequence ID" value="NZ_FUXX01000025.1"/>
</dbReference>
<proteinExistence type="predicted"/>
<dbReference type="Gene3D" id="3.40.50.300">
    <property type="entry name" value="P-loop containing nucleotide triphosphate hydrolases"/>
    <property type="match status" value="1"/>
</dbReference>
<reference evidence="3" key="1">
    <citation type="submission" date="2017-02" db="EMBL/GenBank/DDBJ databases">
        <authorList>
            <person name="Varghese N."/>
            <person name="Submissions S."/>
        </authorList>
    </citation>
    <scope>NUCLEOTIDE SEQUENCE [LARGE SCALE GENOMIC DNA]</scope>
    <source>
        <strain evidence="3">DSM 3072</strain>
    </source>
</reference>
<dbReference type="SUPFAM" id="SSF52540">
    <property type="entry name" value="P-loop containing nucleoside triphosphate hydrolases"/>
    <property type="match status" value="1"/>
</dbReference>
<dbReference type="GO" id="GO:0006302">
    <property type="term" value="P:double-strand break repair"/>
    <property type="evidence" value="ECO:0007669"/>
    <property type="project" value="InterPro"/>
</dbReference>
<name>A0A1T4VHD9_9GAMM</name>
<dbReference type="InterPro" id="IPR038729">
    <property type="entry name" value="Rad50/SbcC_AAA"/>
</dbReference>
<feature type="domain" description="Rad50/SbcC-type AAA" evidence="1">
    <location>
        <begin position="9"/>
        <end position="227"/>
    </location>
</feature>
<protein>
    <submittedName>
        <fullName evidence="2">AAA domain-containing protein</fullName>
    </submittedName>
</protein>
<sequence length="271" mass="31195">MSNIKINWIYLQNFKGFIHLNLQFDCSHSVILGGPNGYGKTTVFDALEILFTGKIRRMDSYVSLHNNSTRMDQDEQKPLVYSSKSNLAVIVRAGIQSGDREIILERHADVYEMRNPVDFTPFNRLYLSENGPDAIHEISPDTLRKFGIEDLAKNYDFLYYLSQEETVSFLKMKESERSRLVQQLFDTSRYEDSIQRLGDAITQCSKLSSEHIQKKNSVDEEIKKLTSSVVGVQNTHSQYISLSPDKSLLWDCETPNFSHEDFNLWLSDDGV</sequence>
<gene>
    <name evidence="2" type="ORF">SAMN02745213_01526</name>
</gene>
<keyword evidence="3" id="KW-1185">Reference proteome</keyword>
<dbReference type="GO" id="GO:0016887">
    <property type="term" value="F:ATP hydrolysis activity"/>
    <property type="evidence" value="ECO:0007669"/>
    <property type="project" value="InterPro"/>
</dbReference>
<dbReference type="EMBL" id="FUXX01000025">
    <property type="protein sequence ID" value="SKA64355.1"/>
    <property type="molecule type" value="Genomic_DNA"/>
</dbReference>
<organism evidence="2 3">
    <name type="scientific">Succinivibrio dextrinosolvens DSM 3072</name>
    <dbReference type="NCBI Taxonomy" id="1123324"/>
    <lineage>
        <taxon>Bacteria</taxon>
        <taxon>Pseudomonadati</taxon>
        <taxon>Pseudomonadota</taxon>
        <taxon>Gammaproteobacteria</taxon>
        <taxon>Aeromonadales</taxon>
        <taxon>Succinivibrionaceae</taxon>
        <taxon>Succinivibrio</taxon>
    </lineage>
</organism>